<dbReference type="AlphaFoldDB" id="A0A3N4M6T6"/>
<organism evidence="2 3">
    <name type="scientific">Chitinophaga barathri</name>
    <dbReference type="NCBI Taxonomy" id="1647451"/>
    <lineage>
        <taxon>Bacteria</taxon>
        <taxon>Pseudomonadati</taxon>
        <taxon>Bacteroidota</taxon>
        <taxon>Chitinophagia</taxon>
        <taxon>Chitinophagales</taxon>
        <taxon>Chitinophagaceae</taxon>
        <taxon>Chitinophaga</taxon>
    </lineage>
</organism>
<dbReference type="EMBL" id="RMBX01000013">
    <property type="protein sequence ID" value="RPD39001.1"/>
    <property type="molecule type" value="Genomic_DNA"/>
</dbReference>
<gene>
    <name evidence="2" type="ORF">EG028_22960</name>
</gene>
<dbReference type="CDD" id="cd04301">
    <property type="entry name" value="NAT_SF"/>
    <property type="match status" value="1"/>
</dbReference>
<keyword evidence="3" id="KW-1185">Reference proteome</keyword>
<dbReference type="Pfam" id="PF08445">
    <property type="entry name" value="FR47"/>
    <property type="match status" value="1"/>
</dbReference>
<keyword evidence="2" id="KW-0808">Transferase</keyword>
<name>A0A3N4M6T6_9BACT</name>
<dbReference type="InterPro" id="IPR013653">
    <property type="entry name" value="GCN5-like_dom"/>
</dbReference>
<evidence type="ECO:0000313" key="2">
    <source>
        <dbReference type="EMBL" id="RPD39001.1"/>
    </source>
</evidence>
<sequence length="228" mass="26039">MKDKYSVLDNPAWSALNSQHREFALGSELAKRYQPDIVSFVGFAEPSEAATASLDPLMKTGEQFFIIGDLPPLPDGWEIKNELACVQMVCQSPIQDPFTADVEPLGEKNSREMYELVQLVMPAYYLPDTHRMGNYYGIRQEGRLVAIAGERMRTDNFSELSAICTHPDFTGRKYAQQLITHLVNRHFESGKIPFLHTGTTNERAIRLYEHMGFSIRREIFFRLTAKTK</sequence>
<dbReference type="PROSITE" id="PS51186">
    <property type="entry name" value="GNAT"/>
    <property type="match status" value="1"/>
</dbReference>
<proteinExistence type="predicted"/>
<dbReference type="InterPro" id="IPR000182">
    <property type="entry name" value="GNAT_dom"/>
</dbReference>
<accession>A0A3N4M6T6</accession>
<reference evidence="3" key="1">
    <citation type="submission" date="2018-11" db="EMBL/GenBank/DDBJ databases">
        <title>Chitinophaga lutea sp.nov., isolate from arsenic contaminated soil.</title>
        <authorList>
            <person name="Zong Y."/>
        </authorList>
    </citation>
    <scope>NUCLEOTIDE SEQUENCE [LARGE SCALE GENOMIC DNA]</scope>
    <source>
        <strain evidence="3">YLT18</strain>
    </source>
</reference>
<dbReference type="InterPro" id="IPR016181">
    <property type="entry name" value="Acyl_CoA_acyltransferase"/>
</dbReference>
<dbReference type="Proteomes" id="UP000279089">
    <property type="component" value="Unassembled WGS sequence"/>
</dbReference>
<feature type="domain" description="N-acetyltransferase" evidence="1">
    <location>
        <begin position="92"/>
        <end position="228"/>
    </location>
</feature>
<protein>
    <submittedName>
        <fullName evidence="2">GNAT family N-acetyltransferase</fullName>
    </submittedName>
</protein>
<dbReference type="OrthoDB" id="9797456at2"/>
<dbReference type="GO" id="GO:0016747">
    <property type="term" value="F:acyltransferase activity, transferring groups other than amino-acyl groups"/>
    <property type="evidence" value="ECO:0007669"/>
    <property type="project" value="InterPro"/>
</dbReference>
<evidence type="ECO:0000313" key="3">
    <source>
        <dbReference type="Proteomes" id="UP000279089"/>
    </source>
</evidence>
<dbReference type="SUPFAM" id="SSF55729">
    <property type="entry name" value="Acyl-CoA N-acyltransferases (Nat)"/>
    <property type="match status" value="1"/>
</dbReference>
<comment type="caution">
    <text evidence="2">The sequence shown here is derived from an EMBL/GenBank/DDBJ whole genome shotgun (WGS) entry which is preliminary data.</text>
</comment>
<dbReference type="Gene3D" id="3.40.630.30">
    <property type="match status" value="1"/>
</dbReference>
<dbReference type="RefSeq" id="WP_120518450.1">
    <property type="nucleotide sequence ID" value="NZ_QXZY01000013.1"/>
</dbReference>
<evidence type="ECO:0000259" key="1">
    <source>
        <dbReference type="PROSITE" id="PS51186"/>
    </source>
</evidence>